<reference evidence="2 3" key="1">
    <citation type="submission" date="2020-09" db="EMBL/GenBank/DDBJ databases">
        <title>Biosynthesis of the nuclear factor of activated T cells inhibitor NFAT-133 and its congeners in Streptomyces pactum.</title>
        <authorList>
            <person name="Zhou W."/>
            <person name="Posri P."/>
            <person name="Abugrain M.E."/>
            <person name="Weisberg A.J."/>
            <person name="Chang J.H."/>
            <person name="Mahmud T."/>
        </authorList>
    </citation>
    <scope>NUCLEOTIDE SEQUENCE [LARGE SCALE GENOMIC DNA]</scope>
    <source>
        <strain evidence="2 3">ATCC 27456</strain>
    </source>
</reference>
<name>A0ABS0NIV3_9ACTN</name>
<keyword evidence="3" id="KW-1185">Reference proteome</keyword>
<dbReference type="InterPro" id="IPR036388">
    <property type="entry name" value="WH-like_DNA-bd_sf"/>
</dbReference>
<dbReference type="SUPFAM" id="SSF46894">
    <property type="entry name" value="C-terminal effector domain of the bipartite response regulators"/>
    <property type="match status" value="1"/>
</dbReference>
<dbReference type="Gene3D" id="1.10.10.10">
    <property type="entry name" value="Winged helix-like DNA-binding domain superfamily/Winged helix DNA-binding domain"/>
    <property type="match status" value="1"/>
</dbReference>
<dbReference type="SMART" id="SM00421">
    <property type="entry name" value="HTH_LUXR"/>
    <property type="match status" value="1"/>
</dbReference>
<proteinExistence type="predicted"/>
<sequence length="246" mass="26500">MAPAGPETDRVEQALLAARDLIEATVVRHRRELARSSLAGAAHAETVERLVRGATQSVSAVLTGAEQEAPLLAALGRLAAAGGDQVTVKLLCLPGAVHTGRLRTTPRPFPRFEVRVADAELEETLLVDSRTAYVRPDPERPGRAGSVVEDSLTVQAVELLFAGAWANGVGLADYPRLTGRLCPRSARRILECLRTGHTDEVAAREMKVSLRTYRRYVAEVMRELGASSRFQAGVRAVELGLLPGRP</sequence>
<evidence type="ECO:0000313" key="3">
    <source>
        <dbReference type="Proteomes" id="UP000807371"/>
    </source>
</evidence>
<organism evidence="2 3">
    <name type="scientific">Streptomyces pactum</name>
    <dbReference type="NCBI Taxonomy" id="68249"/>
    <lineage>
        <taxon>Bacteria</taxon>
        <taxon>Bacillati</taxon>
        <taxon>Actinomycetota</taxon>
        <taxon>Actinomycetes</taxon>
        <taxon>Kitasatosporales</taxon>
        <taxon>Streptomycetaceae</taxon>
        <taxon>Streptomyces</taxon>
    </lineage>
</organism>
<evidence type="ECO:0000259" key="1">
    <source>
        <dbReference type="SMART" id="SM00421"/>
    </source>
</evidence>
<gene>
    <name evidence="2" type="ORF">IHE55_09865</name>
</gene>
<dbReference type="InterPro" id="IPR016032">
    <property type="entry name" value="Sig_transdc_resp-reg_C-effctor"/>
</dbReference>
<accession>A0ABS0NIV3</accession>
<dbReference type="Proteomes" id="UP000807371">
    <property type="component" value="Unassembled WGS sequence"/>
</dbReference>
<comment type="caution">
    <text evidence="2">The sequence shown here is derived from an EMBL/GenBank/DDBJ whole genome shotgun (WGS) entry which is preliminary data.</text>
</comment>
<feature type="domain" description="HTH luxR-type" evidence="1">
    <location>
        <begin position="174"/>
        <end position="236"/>
    </location>
</feature>
<protein>
    <recommendedName>
        <fullName evidence="1">HTH luxR-type domain-containing protein</fullName>
    </recommendedName>
</protein>
<dbReference type="InterPro" id="IPR000792">
    <property type="entry name" value="Tscrpt_reg_LuxR_C"/>
</dbReference>
<dbReference type="EMBL" id="JACYXC010000001">
    <property type="protein sequence ID" value="MBH5335086.1"/>
    <property type="molecule type" value="Genomic_DNA"/>
</dbReference>
<evidence type="ECO:0000313" key="2">
    <source>
        <dbReference type="EMBL" id="MBH5335086.1"/>
    </source>
</evidence>